<dbReference type="Pfam" id="PF00772">
    <property type="entry name" value="DnaB"/>
    <property type="match status" value="1"/>
</dbReference>
<dbReference type="InterPro" id="IPR003593">
    <property type="entry name" value="AAA+_ATPase"/>
</dbReference>
<dbReference type="AlphaFoldDB" id="A0A4Y9K5M7"/>
<dbReference type="CDD" id="cd00984">
    <property type="entry name" value="DnaB_C"/>
    <property type="match status" value="1"/>
</dbReference>
<evidence type="ECO:0000256" key="7">
    <source>
        <dbReference type="ARBA" id="ARBA00022840"/>
    </source>
</evidence>
<dbReference type="Gene3D" id="1.10.860.10">
    <property type="entry name" value="DNAb Helicase, Chain A"/>
    <property type="match status" value="1"/>
</dbReference>
<evidence type="ECO:0000256" key="10">
    <source>
        <dbReference type="ARBA" id="ARBA00044969"/>
    </source>
</evidence>
<dbReference type="GO" id="GO:0005829">
    <property type="term" value="C:cytosol"/>
    <property type="evidence" value="ECO:0007669"/>
    <property type="project" value="TreeGrafter"/>
</dbReference>
<dbReference type="SUPFAM" id="SSF52540">
    <property type="entry name" value="P-loop containing nucleoside triphosphate hydrolases"/>
    <property type="match status" value="1"/>
</dbReference>
<dbReference type="InterPro" id="IPR007693">
    <property type="entry name" value="DNA_helicase_DnaB-like_N"/>
</dbReference>
<keyword evidence="9" id="KW-0413">Isomerase</keyword>
<evidence type="ECO:0000256" key="2">
    <source>
        <dbReference type="ARBA" id="ARBA00022515"/>
    </source>
</evidence>
<dbReference type="Proteomes" id="UP000297396">
    <property type="component" value="Unassembled WGS sequence"/>
</dbReference>
<dbReference type="InterPro" id="IPR036185">
    <property type="entry name" value="DNA_heli_DnaB-like_N_sf"/>
</dbReference>
<evidence type="ECO:0000256" key="4">
    <source>
        <dbReference type="ARBA" id="ARBA00022741"/>
    </source>
</evidence>
<dbReference type="GO" id="GO:0003677">
    <property type="term" value="F:DNA binding"/>
    <property type="evidence" value="ECO:0007669"/>
    <property type="project" value="UniProtKB-KW"/>
</dbReference>
<evidence type="ECO:0000256" key="5">
    <source>
        <dbReference type="ARBA" id="ARBA00022801"/>
    </source>
</evidence>
<dbReference type="PANTHER" id="PTHR30153:SF2">
    <property type="entry name" value="REPLICATIVE DNA HELICASE"/>
    <property type="match status" value="1"/>
</dbReference>
<evidence type="ECO:0000256" key="1">
    <source>
        <dbReference type="ARBA" id="ARBA00008428"/>
    </source>
</evidence>
<proteinExistence type="inferred from homology"/>
<dbReference type="GO" id="GO:1990077">
    <property type="term" value="C:primosome complex"/>
    <property type="evidence" value="ECO:0007669"/>
    <property type="project" value="UniProtKB-KW"/>
</dbReference>
<dbReference type="GO" id="GO:0043139">
    <property type="term" value="F:5'-3' DNA helicase activity"/>
    <property type="evidence" value="ECO:0007669"/>
    <property type="project" value="UniProtKB-EC"/>
</dbReference>
<name>A0A4Y9K5M7_9PAST</name>
<dbReference type="InterPro" id="IPR027417">
    <property type="entry name" value="P-loop_NTPase"/>
</dbReference>
<dbReference type="Pfam" id="PF03796">
    <property type="entry name" value="DnaB_C"/>
    <property type="match status" value="1"/>
</dbReference>
<dbReference type="GO" id="GO:0005524">
    <property type="term" value="F:ATP binding"/>
    <property type="evidence" value="ECO:0007669"/>
    <property type="project" value="UniProtKB-KW"/>
</dbReference>
<dbReference type="EC" id="5.6.2.3" evidence="10"/>
<keyword evidence="2" id="KW-0639">Primosome</keyword>
<organism evidence="13 14">
    <name type="scientific">Muribacter muris</name>
    <dbReference type="NCBI Taxonomy" id="67855"/>
    <lineage>
        <taxon>Bacteria</taxon>
        <taxon>Pseudomonadati</taxon>
        <taxon>Pseudomonadota</taxon>
        <taxon>Gammaproteobacteria</taxon>
        <taxon>Pasteurellales</taxon>
        <taxon>Pasteurellaceae</taxon>
        <taxon>Muribacter</taxon>
    </lineage>
</organism>
<dbReference type="InterPro" id="IPR007694">
    <property type="entry name" value="DNA_helicase_DnaB-like_C"/>
</dbReference>
<comment type="caution">
    <text evidence="13">The sequence shown here is derived from an EMBL/GenBank/DDBJ whole genome shotgun (WGS) entry which is preliminary data.</text>
</comment>
<keyword evidence="8" id="KW-0238">DNA-binding</keyword>
<dbReference type="InterPro" id="IPR016136">
    <property type="entry name" value="DNA_helicase_N/primase_C"/>
</dbReference>
<dbReference type="GO" id="GO:0006269">
    <property type="term" value="P:DNA replication, synthesis of primer"/>
    <property type="evidence" value="ECO:0007669"/>
    <property type="project" value="UniProtKB-KW"/>
</dbReference>
<dbReference type="Gene3D" id="3.40.50.300">
    <property type="entry name" value="P-loop containing nucleotide triphosphate hydrolases"/>
    <property type="match status" value="1"/>
</dbReference>
<evidence type="ECO:0000313" key="13">
    <source>
        <dbReference type="EMBL" id="TFV11976.1"/>
    </source>
</evidence>
<evidence type="ECO:0000256" key="6">
    <source>
        <dbReference type="ARBA" id="ARBA00022806"/>
    </source>
</evidence>
<comment type="similarity">
    <text evidence="1">Belongs to the helicase family. DnaB subfamily.</text>
</comment>
<dbReference type="PROSITE" id="PS51199">
    <property type="entry name" value="SF4_HELICASE"/>
    <property type="match status" value="1"/>
</dbReference>
<gene>
    <name evidence="13" type="ORF">E4T80_03100</name>
</gene>
<reference evidence="13 14" key="1">
    <citation type="submission" date="2019-03" db="EMBL/GenBank/DDBJ databases">
        <title>Diversity of the mouse oral microbiome.</title>
        <authorList>
            <person name="Joseph S."/>
            <person name="Aduse-Opoku J."/>
            <person name="Curtis M."/>
            <person name="Wade W."/>
            <person name="Hashim A."/>
        </authorList>
    </citation>
    <scope>NUCLEOTIDE SEQUENCE [LARGE SCALE GENOMIC DNA]</scope>
    <source>
        <strain evidence="13 14">WT12</strain>
    </source>
</reference>
<evidence type="ECO:0000259" key="12">
    <source>
        <dbReference type="PROSITE" id="PS51199"/>
    </source>
</evidence>
<keyword evidence="4" id="KW-0547">Nucleotide-binding</keyword>
<feature type="domain" description="SF4 helicase" evidence="12">
    <location>
        <begin position="166"/>
        <end position="431"/>
    </location>
</feature>
<dbReference type="GO" id="GO:0016787">
    <property type="term" value="F:hydrolase activity"/>
    <property type="evidence" value="ECO:0007669"/>
    <property type="project" value="UniProtKB-KW"/>
</dbReference>
<dbReference type="PANTHER" id="PTHR30153">
    <property type="entry name" value="REPLICATIVE DNA HELICASE DNAB"/>
    <property type="match status" value="1"/>
</dbReference>
<dbReference type="SUPFAM" id="SSF48024">
    <property type="entry name" value="N-terminal domain of DnaB helicase"/>
    <property type="match status" value="1"/>
</dbReference>
<keyword evidence="3" id="KW-0235">DNA replication</keyword>
<protein>
    <recommendedName>
        <fullName evidence="10">DNA 5'-3' helicase</fullName>
        <ecNumber evidence="10">5.6.2.3</ecNumber>
    </recommendedName>
</protein>
<keyword evidence="6 13" id="KW-0347">Helicase</keyword>
<keyword evidence="5" id="KW-0378">Hydrolase</keyword>
<comment type="catalytic activity">
    <reaction evidence="11">
        <text>ATP + H2O = ADP + phosphate + H(+)</text>
        <dbReference type="Rhea" id="RHEA:13065"/>
        <dbReference type="ChEBI" id="CHEBI:15377"/>
        <dbReference type="ChEBI" id="CHEBI:15378"/>
        <dbReference type="ChEBI" id="CHEBI:30616"/>
        <dbReference type="ChEBI" id="CHEBI:43474"/>
        <dbReference type="ChEBI" id="CHEBI:456216"/>
        <dbReference type="EC" id="5.6.2.3"/>
    </reaction>
</comment>
<evidence type="ECO:0000313" key="14">
    <source>
        <dbReference type="Proteomes" id="UP000297396"/>
    </source>
</evidence>
<dbReference type="SMART" id="SM00382">
    <property type="entry name" value="AAA"/>
    <property type="match status" value="1"/>
</dbReference>
<accession>A0A4Y9K5M7</accession>
<dbReference type="RefSeq" id="WP_135054857.1">
    <property type="nucleotide sequence ID" value="NZ_JADGLC010000005.1"/>
</dbReference>
<dbReference type="EMBL" id="SPPA01000005">
    <property type="protein sequence ID" value="TFV11976.1"/>
    <property type="molecule type" value="Genomic_DNA"/>
</dbReference>
<evidence type="ECO:0000256" key="9">
    <source>
        <dbReference type="ARBA" id="ARBA00023235"/>
    </source>
</evidence>
<evidence type="ECO:0000256" key="8">
    <source>
        <dbReference type="ARBA" id="ARBA00023125"/>
    </source>
</evidence>
<evidence type="ECO:0000256" key="3">
    <source>
        <dbReference type="ARBA" id="ARBA00022705"/>
    </source>
</evidence>
<evidence type="ECO:0000256" key="11">
    <source>
        <dbReference type="ARBA" id="ARBA00048954"/>
    </source>
</evidence>
<keyword evidence="7" id="KW-0067">ATP-binding</keyword>
<dbReference type="OrthoDB" id="6530962at2"/>
<sequence length="450" mass="49787">MSNLTYQVEMSFVGCLLTGGLTAKARELMTWIEPEMFATHRLGAMYTRIRKQARCDNLIDMVLLEASYGEHFADMVEVVKNTTGAANIDGYAAKLHALWVNRSAQKTLLSVANKLTSARDDELEGITQAGLAELQRLLSQRQSAKPVLVGDLLESYVKVVQERSKTDFDERLLRTGLAGVDDILGGISPTDITVIAGRPGMGKTEFALTVSRHILNRGGSVLFFSLEMDNFQLIDRLLSAMGGLGVKKLRNPLTMGDEDFARMGEGISEIQNKKLYLVDRGGLSATEMTTIAENHLSNVGALNAIVIDYLGLIDHGSDKGNLTQQIGLSLAQLKTFCKNFQVPIILLSQLNRDVDGRIDKRPRNSDLRDSGNIEQDASQILMLYRERAYKPESDNPYTEVLVTKSRFGELGTAYMRFEKGHFADCDQAAAYQRCQEQSPSPTGNKSKRYG</sequence>